<feature type="compositionally biased region" description="Gly residues" evidence="5">
    <location>
        <begin position="62"/>
        <end position="72"/>
    </location>
</feature>
<keyword evidence="6" id="KW-1133">Transmembrane helix</keyword>
<feature type="domain" description="Gram-positive cocci surface proteins LPxTG" evidence="7">
    <location>
        <begin position="137"/>
        <end position="166"/>
    </location>
</feature>
<evidence type="ECO:0000256" key="1">
    <source>
        <dbReference type="ARBA" id="ARBA00022512"/>
    </source>
</evidence>
<protein>
    <submittedName>
        <fullName evidence="8">LPXTG cell wall anchor domain-containing protein</fullName>
    </submittedName>
</protein>
<gene>
    <name evidence="8" type="ORF">RNC47_28365</name>
</gene>
<dbReference type="Proteomes" id="UP001183420">
    <property type="component" value="Unassembled WGS sequence"/>
</dbReference>
<evidence type="ECO:0000256" key="5">
    <source>
        <dbReference type="SAM" id="MobiDB-lite"/>
    </source>
</evidence>
<dbReference type="NCBIfam" id="TIGR01167">
    <property type="entry name" value="LPXTG_anchor"/>
    <property type="match status" value="1"/>
</dbReference>
<evidence type="ECO:0000256" key="6">
    <source>
        <dbReference type="SAM" id="Phobius"/>
    </source>
</evidence>
<keyword evidence="2" id="KW-0964">Secreted</keyword>
<keyword evidence="3" id="KW-0732">Signal</keyword>
<feature type="region of interest" description="Disordered" evidence="5">
    <location>
        <begin position="62"/>
        <end position="138"/>
    </location>
</feature>
<accession>A0ABU2LXH2</accession>
<sequence>MPFTTYRWGHHTTCVQREQAVVSPRGRGHERPVWEMIYHHYVTRRGLSAPSVQAAAEKWRAEGGGGDYGPDSGGYDQLGFGTLAYTREPGDAEPGGPSTSSTSRPSGAGGGGETADAADSTAGGPRPQGASGGLAATGSDALMPWAGASGLLALVAGGLLLRRRRQGSGEH</sequence>
<evidence type="ECO:0000313" key="8">
    <source>
        <dbReference type="EMBL" id="MDT0322244.1"/>
    </source>
</evidence>
<name>A0ABU2LXH2_9ACTN</name>
<feature type="compositionally biased region" description="Low complexity" evidence="5">
    <location>
        <begin position="114"/>
        <end position="125"/>
    </location>
</feature>
<dbReference type="InterPro" id="IPR019931">
    <property type="entry name" value="LPXTG_anchor"/>
</dbReference>
<evidence type="ECO:0000256" key="3">
    <source>
        <dbReference type="ARBA" id="ARBA00022729"/>
    </source>
</evidence>
<evidence type="ECO:0000256" key="2">
    <source>
        <dbReference type="ARBA" id="ARBA00022525"/>
    </source>
</evidence>
<organism evidence="8 9">
    <name type="scientific">Streptomyces millisiae</name>
    <dbReference type="NCBI Taxonomy" id="3075542"/>
    <lineage>
        <taxon>Bacteria</taxon>
        <taxon>Bacillati</taxon>
        <taxon>Actinomycetota</taxon>
        <taxon>Actinomycetes</taxon>
        <taxon>Kitasatosporales</taxon>
        <taxon>Streptomycetaceae</taxon>
        <taxon>Streptomyces</taxon>
    </lineage>
</organism>
<evidence type="ECO:0000313" key="9">
    <source>
        <dbReference type="Proteomes" id="UP001183420"/>
    </source>
</evidence>
<dbReference type="RefSeq" id="WP_311602765.1">
    <property type="nucleotide sequence ID" value="NZ_JAVREM010000058.1"/>
</dbReference>
<feature type="compositionally biased region" description="Low complexity" evidence="5">
    <location>
        <begin position="92"/>
        <end position="106"/>
    </location>
</feature>
<evidence type="ECO:0000259" key="7">
    <source>
        <dbReference type="Pfam" id="PF00746"/>
    </source>
</evidence>
<keyword evidence="6" id="KW-0812">Transmembrane</keyword>
<keyword evidence="9" id="KW-1185">Reference proteome</keyword>
<keyword evidence="4" id="KW-0572">Peptidoglycan-anchor</keyword>
<reference evidence="9" key="1">
    <citation type="submission" date="2023-07" db="EMBL/GenBank/DDBJ databases">
        <title>30 novel species of actinomycetes from the DSMZ collection.</title>
        <authorList>
            <person name="Nouioui I."/>
        </authorList>
    </citation>
    <scope>NUCLEOTIDE SEQUENCE [LARGE SCALE GENOMIC DNA]</scope>
    <source>
        <strain evidence="9">DSM 44918</strain>
    </source>
</reference>
<evidence type="ECO:0000256" key="4">
    <source>
        <dbReference type="ARBA" id="ARBA00023088"/>
    </source>
</evidence>
<keyword evidence="6" id="KW-0472">Membrane</keyword>
<feature type="transmembrane region" description="Helical" evidence="6">
    <location>
        <begin position="142"/>
        <end position="161"/>
    </location>
</feature>
<keyword evidence="1" id="KW-0134">Cell wall</keyword>
<comment type="caution">
    <text evidence="8">The sequence shown here is derived from an EMBL/GenBank/DDBJ whole genome shotgun (WGS) entry which is preliminary data.</text>
</comment>
<proteinExistence type="predicted"/>
<dbReference type="EMBL" id="JAVREM010000058">
    <property type="protein sequence ID" value="MDT0322244.1"/>
    <property type="molecule type" value="Genomic_DNA"/>
</dbReference>
<dbReference type="Pfam" id="PF00746">
    <property type="entry name" value="Gram_pos_anchor"/>
    <property type="match status" value="1"/>
</dbReference>